<dbReference type="InterPro" id="IPR018168">
    <property type="entry name" value="Ubi_Hdrlase_CS"/>
</dbReference>
<comment type="pathway">
    <text evidence="2">Cofactor biosynthesis; ubiquinone biosynthesis.</text>
</comment>
<comment type="similarity">
    <text evidence="3">Belongs to the UbiH/COQ6 family.</text>
</comment>
<keyword evidence="6" id="KW-0560">Oxidoreductase</keyword>
<comment type="cofactor">
    <cofactor evidence="1">
        <name>FAD</name>
        <dbReference type="ChEBI" id="CHEBI:57692"/>
    </cofactor>
</comment>
<evidence type="ECO:0000256" key="3">
    <source>
        <dbReference type="ARBA" id="ARBA00005349"/>
    </source>
</evidence>
<dbReference type="PANTHER" id="PTHR43876">
    <property type="entry name" value="UBIQUINONE BIOSYNTHESIS MONOOXYGENASE COQ6, MITOCHONDRIAL"/>
    <property type="match status" value="1"/>
</dbReference>
<comment type="caution">
    <text evidence="9">The sequence shown here is derived from an EMBL/GenBank/DDBJ whole genome shotgun (WGS) entry which is preliminary data.</text>
</comment>
<keyword evidence="7" id="KW-0503">Monooxygenase</keyword>
<evidence type="ECO:0000259" key="8">
    <source>
        <dbReference type="Pfam" id="PF01494"/>
    </source>
</evidence>
<dbReference type="GO" id="GO:0008681">
    <property type="term" value="F:2-octaprenyl-6-methoxyphenol hydroxylase activity"/>
    <property type="evidence" value="ECO:0007669"/>
    <property type="project" value="InterPro"/>
</dbReference>
<dbReference type="NCBIfam" id="TIGR01984">
    <property type="entry name" value="UbiH"/>
    <property type="match status" value="1"/>
</dbReference>
<organism evidence="9 10">
    <name type="scientific">Bisgaardia hudsonensis</name>
    <dbReference type="NCBI Taxonomy" id="109472"/>
    <lineage>
        <taxon>Bacteria</taxon>
        <taxon>Pseudomonadati</taxon>
        <taxon>Pseudomonadota</taxon>
        <taxon>Gammaproteobacteria</taxon>
        <taxon>Pasteurellales</taxon>
        <taxon>Pasteurellaceae</taxon>
        <taxon>Bisgaardia</taxon>
    </lineage>
</organism>
<name>A0A4R2MYW0_9PAST</name>
<evidence type="ECO:0000256" key="7">
    <source>
        <dbReference type="ARBA" id="ARBA00023033"/>
    </source>
</evidence>
<dbReference type="Proteomes" id="UP000294841">
    <property type="component" value="Unassembled WGS sequence"/>
</dbReference>
<dbReference type="InterPro" id="IPR036188">
    <property type="entry name" value="FAD/NAD-bd_sf"/>
</dbReference>
<evidence type="ECO:0000256" key="2">
    <source>
        <dbReference type="ARBA" id="ARBA00004749"/>
    </source>
</evidence>
<dbReference type="PANTHER" id="PTHR43876:SF8">
    <property type="entry name" value="2-OCTAPRENYL-6-METHOXYPHENOL HYDROXYLASE"/>
    <property type="match status" value="1"/>
</dbReference>
<reference evidence="9 10" key="1">
    <citation type="submission" date="2019-03" db="EMBL/GenBank/DDBJ databases">
        <title>Genomic Encyclopedia of Type Strains, Phase IV (KMG-IV): sequencing the most valuable type-strain genomes for metagenomic binning, comparative biology and taxonomic classification.</title>
        <authorList>
            <person name="Goeker M."/>
        </authorList>
    </citation>
    <scope>NUCLEOTIDE SEQUENCE [LARGE SCALE GENOMIC DNA]</scope>
    <source>
        <strain evidence="9 10">DSM 28231</strain>
    </source>
</reference>
<dbReference type="EMBL" id="SLXI01000004">
    <property type="protein sequence ID" value="TCP12356.1"/>
    <property type="molecule type" value="Genomic_DNA"/>
</dbReference>
<keyword evidence="10" id="KW-1185">Reference proteome</keyword>
<keyword evidence="5" id="KW-0274">FAD</keyword>
<accession>A0A4R2MYW0</accession>
<evidence type="ECO:0000313" key="9">
    <source>
        <dbReference type="EMBL" id="TCP12356.1"/>
    </source>
</evidence>
<dbReference type="InterPro" id="IPR011295">
    <property type="entry name" value="UbiH"/>
</dbReference>
<dbReference type="NCBIfam" id="NF004356">
    <property type="entry name" value="PRK05732.1"/>
    <property type="match status" value="1"/>
</dbReference>
<sequence length="406" mass="44854">MGNEKTQYDVVIVGGAMAGATLALALSSNTQGRIKIAVLEKQAPKKHHSSGFDARCIALSDGSCQRFNAIQLANGKSLWQQIQPLSTPITQIHVSDKGHAGLVEFKSDEFGLAQLGAVIELQKTGSILLEAINQYPNIDYIAPVEIDCIDIQENNNNNFAKITLKNDRTLQARLVVGADGTFSQVAQSAGISQNIIQEYQQTAVITNVLVQQAHQGRAFERFTDEGPVALLPMENNLMSLVWCVKEVEPLLKLDDSAFLNQLQQRFGWRLGKLQQCGQRFAYPLNLYQAEQHIQNRVALIGNSVQTLHPIAGQGFNLGIRDVMNLAEIIAQGYLQGIDFGCYSWLEKYANTRENDQQHIMTLTNGLLSVFANNLLPFQVGRNLGLMALSQSSLLRQYFAKPTLGWV</sequence>
<dbReference type="RefSeq" id="WP_132023992.1">
    <property type="nucleotide sequence ID" value="NZ_CP016605.1"/>
</dbReference>
<evidence type="ECO:0000256" key="5">
    <source>
        <dbReference type="ARBA" id="ARBA00022827"/>
    </source>
</evidence>
<dbReference type="OrthoDB" id="9769565at2"/>
<evidence type="ECO:0000313" key="10">
    <source>
        <dbReference type="Proteomes" id="UP000294841"/>
    </source>
</evidence>
<keyword evidence="4" id="KW-0285">Flavoprotein</keyword>
<proteinExistence type="inferred from homology"/>
<dbReference type="AlphaFoldDB" id="A0A4R2MYW0"/>
<dbReference type="PRINTS" id="PR00420">
    <property type="entry name" value="RNGMNOXGNASE"/>
</dbReference>
<dbReference type="GO" id="GO:0006744">
    <property type="term" value="P:ubiquinone biosynthetic process"/>
    <property type="evidence" value="ECO:0007669"/>
    <property type="project" value="UniProtKB-UniPathway"/>
</dbReference>
<feature type="domain" description="FAD-binding" evidence="8">
    <location>
        <begin position="8"/>
        <end position="333"/>
    </location>
</feature>
<dbReference type="SUPFAM" id="SSF51905">
    <property type="entry name" value="FAD/NAD(P)-binding domain"/>
    <property type="match status" value="1"/>
</dbReference>
<gene>
    <name evidence="9" type="ORF">EV697_104167</name>
</gene>
<dbReference type="UniPathway" id="UPA00232"/>
<protein>
    <submittedName>
        <fullName evidence="9">2-octaprenyl-6-methoxyphenol hydroxylase /2-octaprenyl-3-methyl-6-methoxy-1,4-benzoquinol hydroxylase</fullName>
    </submittedName>
</protein>
<dbReference type="InterPro" id="IPR051205">
    <property type="entry name" value="UbiH/COQ6_monooxygenase"/>
</dbReference>
<dbReference type="Pfam" id="PF01494">
    <property type="entry name" value="FAD_binding_3"/>
    <property type="match status" value="1"/>
</dbReference>
<dbReference type="InterPro" id="IPR002938">
    <property type="entry name" value="FAD-bd"/>
</dbReference>
<evidence type="ECO:0000256" key="4">
    <source>
        <dbReference type="ARBA" id="ARBA00022630"/>
    </source>
</evidence>
<evidence type="ECO:0000256" key="6">
    <source>
        <dbReference type="ARBA" id="ARBA00023002"/>
    </source>
</evidence>
<dbReference type="GO" id="GO:0071949">
    <property type="term" value="F:FAD binding"/>
    <property type="evidence" value="ECO:0007669"/>
    <property type="project" value="InterPro"/>
</dbReference>
<dbReference type="InterPro" id="IPR010971">
    <property type="entry name" value="UbiH/COQ6"/>
</dbReference>
<dbReference type="NCBIfam" id="TIGR01988">
    <property type="entry name" value="Ubi-OHases"/>
    <property type="match status" value="1"/>
</dbReference>
<dbReference type="PROSITE" id="PS01304">
    <property type="entry name" value="UBIH"/>
    <property type="match status" value="1"/>
</dbReference>
<dbReference type="Gene3D" id="3.50.50.60">
    <property type="entry name" value="FAD/NAD(P)-binding domain"/>
    <property type="match status" value="2"/>
</dbReference>
<evidence type="ECO:0000256" key="1">
    <source>
        <dbReference type="ARBA" id="ARBA00001974"/>
    </source>
</evidence>